<organism evidence="1 2">
    <name type="scientific">Elysia crispata</name>
    <name type="common">lettuce slug</name>
    <dbReference type="NCBI Taxonomy" id="231223"/>
    <lineage>
        <taxon>Eukaryota</taxon>
        <taxon>Metazoa</taxon>
        <taxon>Spiralia</taxon>
        <taxon>Lophotrochozoa</taxon>
        <taxon>Mollusca</taxon>
        <taxon>Gastropoda</taxon>
        <taxon>Heterobranchia</taxon>
        <taxon>Euthyneura</taxon>
        <taxon>Panpulmonata</taxon>
        <taxon>Sacoglossa</taxon>
        <taxon>Placobranchoidea</taxon>
        <taxon>Plakobranchidae</taxon>
        <taxon>Elysia</taxon>
    </lineage>
</organism>
<evidence type="ECO:0000313" key="1">
    <source>
        <dbReference type="EMBL" id="KAK3762267.1"/>
    </source>
</evidence>
<proteinExistence type="predicted"/>
<protein>
    <submittedName>
        <fullName evidence="1">Uncharacterized protein</fullName>
    </submittedName>
</protein>
<sequence length="211" mass="24534">MTDILEHFGHQFWSLDIIGIEFGSKGNENQRCKVKTEVVKKFNESISFENDRYVVRLPWKPDQKEKLMYNKALAIKRADNLKNRLGKNPSLESRYNAVLHDLGKKGIVYKVPVDELTTVFYLPYRPVVRKADVIEFNTDNDSTEIFPALNILGMLWDTCEDAFYFKADSMILDGLQCNKRLVLSFVARICDPMGSEILFRKQCFKIYSDWG</sequence>
<evidence type="ECO:0000313" key="2">
    <source>
        <dbReference type="Proteomes" id="UP001283361"/>
    </source>
</evidence>
<dbReference type="Proteomes" id="UP001283361">
    <property type="component" value="Unassembled WGS sequence"/>
</dbReference>
<accession>A0AAE0Z5G4</accession>
<reference evidence="1" key="1">
    <citation type="journal article" date="2023" name="G3 (Bethesda)">
        <title>A reference genome for the long-term kleptoplast-retaining sea slug Elysia crispata morphotype clarki.</title>
        <authorList>
            <person name="Eastman K.E."/>
            <person name="Pendleton A.L."/>
            <person name="Shaikh M.A."/>
            <person name="Suttiyut T."/>
            <person name="Ogas R."/>
            <person name="Tomko P."/>
            <person name="Gavelis G."/>
            <person name="Widhalm J.R."/>
            <person name="Wisecaver J.H."/>
        </authorList>
    </citation>
    <scope>NUCLEOTIDE SEQUENCE</scope>
    <source>
        <strain evidence="1">ECLA1</strain>
    </source>
</reference>
<dbReference type="PANTHER" id="PTHR47331">
    <property type="entry name" value="PHD-TYPE DOMAIN-CONTAINING PROTEIN"/>
    <property type="match status" value="1"/>
</dbReference>
<gene>
    <name evidence="1" type="ORF">RRG08_008758</name>
</gene>
<keyword evidence="2" id="KW-1185">Reference proteome</keyword>
<name>A0AAE0Z5G4_9GAST</name>
<dbReference type="EMBL" id="JAWDGP010004733">
    <property type="protein sequence ID" value="KAK3762267.1"/>
    <property type="molecule type" value="Genomic_DNA"/>
</dbReference>
<dbReference type="PANTHER" id="PTHR47331:SF1">
    <property type="entry name" value="GAG-LIKE PROTEIN"/>
    <property type="match status" value="1"/>
</dbReference>
<dbReference type="AlphaFoldDB" id="A0AAE0Z5G4"/>
<comment type="caution">
    <text evidence="1">The sequence shown here is derived from an EMBL/GenBank/DDBJ whole genome shotgun (WGS) entry which is preliminary data.</text>
</comment>